<dbReference type="AlphaFoldDB" id="A0AAV8RE05"/>
<comment type="similarity">
    <text evidence="1">Belongs to the yippee family.</text>
</comment>
<feature type="domain" description="Yippee" evidence="4">
    <location>
        <begin position="72"/>
        <end position="168"/>
    </location>
</feature>
<dbReference type="Pfam" id="PF03226">
    <property type="entry name" value="Yippee-Mis18"/>
    <property type="match status" value="1"/>
</dbReference>
<keyword evidence="2" id="KW-0479">Metal-binding</keyword>
<comment type="caution">
    <text evidence="5">The sequence shown here is derived from an EMBL/GenBank/DDBJ whole genome shotgun (WGS) entry which is preliminary data.</text>
</comment>
<sequence length="168" mass="19039">MHGGGKGERTINCAFSPSFSQRQFLRSIDYFQISRSIFFFFAGCNLSEEAMAARDTGTEAAIIVAAEWPGPRVYSCRDCGTHISRSTEILAETVEYYGPATLFSRAKNIYVGAAQEWRLLAGGMYQIASVFCRRCHQCLGWKYLRAHDAPNQYKVWKFCFDNTKIVVE</sequence>
<accession>A0AAV8RE05</accession>
<evidence type="ECO:0000256" key="1">
    <source>
        <dbReference type="ARBA" id="ARBA00005613"/>
    </source>
</evidence>
<dbReference type="InterPro" id="IPR004910">
    <property type="entry name" value="Yippee/Mis18/Cereblon"/>
</dbReference>
<dbReference type="InterPro" id="IPR034751">
    <property type="entry name" value="Yippee"/>
</dbReference>
<evidence type="ECO:0000313" key="6">
    <source>
        <dbReference type="Proteomes" id="UP001222027"/>
    </source>
</evidence>
<proteinExistence type="inferred from homology"/>
<dbReference type="InterPro" id="IPR039058">
    <property type="entry name" value="Yippee_fam"/>
</dbReference>
<dbReference type="PANTHER" id="PTHR13848">
    <property type="entry name" value="PROTEIN YIPPEE-LIKE CG15309-RELATED"/>
    <property type="match status" value="1"/>
</dbReference>
<name>A0AAV8RE05_ENSVE</name>
<dbReference type="PROSITE" id="PS51792">
    <property type="entry name" value="YIPPEE"/>
    <property type="match status" value="1"/>
</dbReference>
<protein>
    <recommendedName>
        <fullName evidence="4">Yippee domain-containing protein</fullName>
    </recommendedName>
</protein>
<evidence type="ECO:0000256" key="2">
    <source>
        <dbReference type="ARBA" id="ARBA00022723"/>
    </source>
</evidence>
<dbReference type="Proteomes" id="UP001222027">
    <property type="component" value="Unassembled WGS sequence"/>
</dbReference>
<evidence type="ECO:0000256" key="3">
    <source>
        <dbReference type="ARBA" id="ARBA00022833"/>
    </source>
</evidence>
<dbReference type="EMBL" id="JAQQAF010000003">
    <property type="protein sequence ID" value="KAJ8500160.1"/>
    <property type="molecule type" value="Genomic_DNA"/>
</dbReference>
<keyword evidence="6" id="KW-1185">Reference proteome</keyword>
<keyword evidence="3" id="KW-0862">Zinc</keyword>
<evidence type="ECO:0000313" key="5">
    <source>
        <dbReference type="EMBL" id="KAJ8500160.1"/>
    </source>
</evidence>
<evidence type="ECO:0000259" key="4">
    <source>
        <dbReference type="PROSITE" id="PS51792"/>
    </source>
</evidence>
<organism evidence="5 6">
    <name type="scientific">Ensete ventricosum</name>
    <name type="common">Abyssinian banana</name>
    <name type="synonym">Musa ensete</name>
    <dbReference type="NCBI Taxonomy" id="4639"/>
    <lineage>
        <taxon>Eukaryota</taxon>
        <taxon>Viridiplantae</taxon>
        <taxon>Streptophyta</taxon>
        <taxon>Embryophyta</taxon>
        <taxon>Tracheophyta</taxon>
        <taxon>Spermatophyta</taxon>
        <taxon>Magnoliopsida</taxon>
        <taxon>Liliopsida</taxon>
        <taxon>Zingiberales</taxon>
        <taxon>Musaceae</taxon>
        <taxon>Ensete</taxon>
    </lineage>
</organism>
<reference evidence="5 6" key="1">
    <citation type="submission" date="2022-12" db="EMBL/GenBank/DDBJ databases">
        <title>Chromosome-scale assembly of the Ensete ventricosum genome.</title>
        <authorList>
            <person name="Dussert Y."/>
            <person name="Stocks J."/>
            <person name="Wendawek A."/>
            <person name="Woldeyes F."/>
            <person name="Nichols R.A."/>
            <person name="Borrell J.S."/>
        </authorList>
    </citation>
    <scope>NUCLEOTIDE SEQUENCE [LARGE SCALE GENOMIC DNA]</scope>
    <source>
        <strain evidence="6">cv. Maze</strain>
        <tissue evidence="5">Seeds</tissue>
    </source>
</reference>
<gene>
    <name evidence="5" type="ORF">OPV22_010712</name>
</gene>
<dbReference type="GO" id="GO:0046872">
    <property type="term" value="F:metal ion binding"/>
    <property type="evidence" value="ECO:0007669"/>
    <property type="project" value="UniProtKB-KW"/>
</dbReference>